<accession>L7MHB5</accession>
<organism evidence="1">
    <name type="scientific">Rhipicephalus pulchellus</name>
    <name type="common">Yellow backed tick</name>
    <name type="synonym">Dermacentor pulchellus</name>
    <dbReference type="NCBI Taxonomy" id="72859"/>
    <lineage>
        <taxon>Eukaryota</taxon>
        <taxon>Metazoa</taxon>
        <taxon>Ecdysozoa</taxon>
        <taxon>Arthropoda</taxon>
        <taxon>Chelicerata</taxon>
        <taxon>Arachnida</taxon>
        <taxon>Acari</taxon>
        <taxon>Parasitiformes</taxon>
        <taxon>Ixodida</taxon>
        <taxon>Ixodoidea</taxon>
        <taxon>Ixodidae</taxon>
        <taxon>Rhipicephalinae</taxon>
        <taxon>Rhipicephalus</taxon>
        <taxon>Rhipicephalus</taxon>
    </lineage>
</organism>
<sequence>KSPFLLAHITNIISAFYKTLGFLKRHLRLISPHVKLNAYKSLIRPKLEHAPAIWSPNEAYLITALEAVQNRATRFFHSSYSYDISISALKAESGRSLLCYRRRIASLTLYHNFYCSLNQAPYITAASRISHRTSHPLQIACPPSHTTTFSASLFLRAASDWNSLPYDIVHFASSSTFQERITDHLQW</sequence>
<protein>
    <submittedName>
        <fullName evidence="1">Putative tick transposon</fullName>
    </submittedName>
</protein>
<evidence type="ECO:0000313" key="1">
    <source>
        <dbReference type="EMBL" id="JAA62549.1"/>
    </source>
</evidence>
<dbReference type="EMBL" id="GACK01002485">
    <property type="protein sequence ID" value="JAA62549.1"/>
    <property type="molecule type" value="mRNA"/>
</dbReference>
<reference evidence="1" key="2">
    <citation type="journal article" date="2015" name="J. Proteomics">
        <title>Sexual differences in the sialomes of the zebra tick, Rhipicephalus pulchellus.</title>
        <authorList>
            <person name="Tan A.W."/>
            <person name="Francischetti I.M."/>
            <person name="Slovak M."/>
            <person name="Kini R.M."/>
            <person name="Ribeiro J.M."/>
        </authorList>
    </citation>
    <scope>NUCLEOTIDE SEQUENCE</scope>
    <source>
        <tissue evidence="1">Salivary gland</tissue>
    </source>
</reference>
<name>L7MHB5_RHIPC</name>
<dbReference type="AlphaFoldDB" id="L7MHB5"/>
<proteinExistence type="evidence at transcript level"/>
<feature type="non-terminal residue" evidence="1">
    <location>
        <position position="1"/>
    </location>
</feature>
<reference evidence="1" key="1">
    <citation type="submission" date="2012-11" db="EMBL/GenBank/DDBJ databases">
        <authorList>
            <person name="Lucero-Rivera Y.E."/>
            <person name="Tovar-Ramirez D."/>
        </authorList>
    </citation>
    <scope>NUCLEOTIDE SEQUENCE</scope>
    <source>
        <tissue evidence="1">Salivary gland</tissue>
    </source>
</reference>